<dbReference type="InParanoid" id="A0A6N7F2B0"/>
<comment type="caution">
    <text evidence="13">The sequence shown here is derived from an EMBL/GenBank/DDBJ whole genome shotgun (WGS) entry which is preliminary data.</text>
</comment>
<dbReference type="AlphaFoldDB" id="A0A6N7F2B0"/>
<keyword evidence="8" id="KW-1133">Transmembrane helix</keyword>
<comment type="subcellular location">
    <subcellularLocation>
        <location evidence="1">Membrane</location>
        <topology evidence="1">Single-pass type II membrane protein</topology>
    </subcellularLocation>
</comment>
<organism evidence="13 14">
    <name type="scientific">Ostreibacterium oceani</name>
    <dbReference type="NCBI Taxonomy" id="2654998"/>
    <lineage>
        <taxon>Bacteria</taxon>
        <taxon>Pseudomonadati</taxon>
        <taxon>Pseudomonadota</taxon>
        <taxon>Gammaproteobacteria</taxon>
        <taxon>Cardiobacteriales</taxon>
        <taxon>Ostreibacteriaceae</taxon>
        <taxon>Ostreibacterium</taxon>
    </lineage>
</organism>
<evidence type="ECO:0000313" key="14">
    <source>
        <dbReference type="Proteomes" id="UP000471298"/>
    </source>
</evidence>
<feature type="domain" description="Galactosyltransferase N-terminal" evidence="12">
    <location>
        <begin position="60"/>
        <end position="143"/>
    </location>
</feature>
<keyword evidence="14" id="KW-1185">Reference proteome</keyword>
<dbReference type="GO" id="GO:0016020">
    <property type="term" value="C:membrane"/>
    <property type="evidence" value="ECO:0007669"/>
    <property type="project" value="UniProtKB-SubCell"/>
</dbReference>
<dbReference type="GO" id="GO:0008378">
    <property type="term" value="F:galactosyltransferase activity"/>
    <property type="evidence" value="ECO:0007669"/>
    <property type="project" value="TreeGrafter"/>
</dbReference>
<keyword evidence="4" id="KW-0328">Glycosyltransferase</keyword>
<evidence type="ECO:0000256" key="5">
    <source>
        <dbReference type="ARBA" id="ARBA00022679"/>
    </source>
</evidence>
<dbReference type="EMBL" id="WHNW01000004">
    <property type="protein sequence ID" value="MPV86006.1"/>
    <property type="molecule type" value="Genomic_DNA"/>
</dbReference>
<keyword evidence="6" id="KW-0812">Transmembrane</keyword>
<feature type="domain" description="Galactosyltransferase C-terminal" evidence="11">
    <location>
        <begin position="159"/>
        <end position="210"/>
    </location>
</feature>
<dbReference type="PANTHER" id="PTHR19300">
    <property type="entry name" value="BETA-1,4-GALACTOSYLTRANSFERASE"/>
    <property type="match status" value="1"/>
</dbReference>
<sequence length="300" mass="35458">MTINKFLPQHKITKDVTFEYNQAGSIKPIEIIGISLTSPIKRTLMELRKKNTTFEIKKYHRKMTLIVPYRHRREHLKLFLPYIKNYLDKQKIDYEIIIVEQTNSKPFNKAKLMNIGAKNARKDSEYFVFHDVDLLPENIDYRYCSHTLKLFFEIKHEKDSNYKEYKQTVLGGAVLVPKDIFFDINGYSNNYWQWGREDDDFFIRHLFKGHIALCDNNGKFKALEHNPSILKNNDGKVSNDPKTLKENKRLLKNNKKRYTRIKTEFYAQDNDGVSTLTDYKIENITINNDVKTILVDFSGA</sequence>
<evidence type="ECO:0000313" key="13">
    <source>
        <dbReference type="EMBL" id="MPV86006.1"/>
    </source>
</evidence>
<name>A0A6N7F2B0_9GAMM</name>
<dbReference type="InterPro" id="IPR029044">
    <property type="entry name" value="Nucleotide-diphossugar_trans"/>
</dbReference>
<dbReference type="PANTHER" id="PTHR19300:SF57">
    <property type="entry name" value="BETA-1,4-N-ACETYLGALACTOSAMINYLTRANSFERASE"/>
    <property type="match status" value="1"/>
</dbReference>
<proteinExistence type="inferred from homology"/>
<dbReference type="PRINTS" id="PR02050">
    <property type="entry name" value="B14GALTRFASE"/>
</dbReference>
<evidence type="ECO:0000259" key="11">
    <source>
        <dbReference type="Pfam" id="PF02709"/>
    </source>
</evidence>
<evidence type="ECO:0000256" key="2">
    <source>
        <dbReference type="ARBA" id="ARBA00004922"/>
    </source>
</evidence>
<dbReference type="UniPathway" id="UPA00378"/>
<evidence type="ECO:0000256" key="8">
    <source>
        <dbReference type="ARBA" id="ARBA00022989"/>
    </source>
</evidence>
<dbReference type="Proteomes" id="UP000471298">
    <property type="component" value="Unassembled WGS sequence"/>
</dbReference>
<evidence type="ECO:0000256" key="10">
    <source>
        <dbReference type="ARBA" id="ARBA00023180"/>
    </source>
</evidence>
<comment type="pathway">
    <text evidence="2">Protein modification; protein glycosylation.</text>
</comment>
<dbReference type="InterPro" id="IPR003859">
    <property type="entry name" value="Galactosyl_T"/>
</dbReference>
<reference evidence="13 14" key="1">
    <citation type="submission" date="2019-10" db="EMBL/GenBank/DDBJ databases">
        <title>Cardiobacteriales fam. a chemoheterotrophic member of the order Cardiobacteriales, and proposal of Cardiobacteriales fam. nov.</title>
        <authorList>
            <person name="Wang C."/>
        </authorList>
    </citation>
    <scope>NUCLEOTIDE SEQUENCE [LARGE SCALE GENOMIC DNA]</scope>
    <source>
        <strain evidence="13 14">ML27</strain>
    </source>
</reference>
<dbReference type="Pfam" id="PF02709">
    <property type="entry name" value="Glyco_transf_7C"/>
    <property type="match status" value="1"/>
</dbReference>
<dbReference type="InterPro" id="IPR027791">
    <property type="entry name" value="Galactosyl_T_C"/>
</dbReference>
<evidence type="ECO:0000256" key="4">
    <source>
        <dbReference type="ARBA" id="ARBA00022676"/>
    </source>
</evidence>
<accession>A0A6N7F2B0</accession>
<keyword evidence="9" id="KW-0472">Membrane</keyword>
<evidence type="ECO:0000256" key="6">
    <source>
        <dbReference type="ARBA" id="ARBA00022692"/>
    </source>
</evidence>
<dbReference type="GO" id="GO:0005975">
    <property type="term" value="P:carbohydrate metabolic process"/>
    <property type="evidence" value="ECO:0007669"/>
    <property type="project" value="InterPro"/>
</dbReference>
<gene>
    <name evidence="13" type="ORF">GCU85_04580</name>
</gene>
<evidence type="ECO:0000259" key="12">
    <source>
        <dbReference type="Pfam" id="PF13733"/>
    </source>
</evidence>
<evidence type="ECO:0000256" key="9">
    <source>
        <dbReference type="ARBA" id="ARBA00023136"/>
    </source>
</evidence>
<evidence type="ECO:0000256" key="3">
    <source>
        <dbReference type="ARBA" id="ARBA00005735"/>
    </source>
</evidence>
<keyword evidence="7" id="KW-0735">Signal-anchor</keyword>
<dbReference type="SUPFAM" id="SSF53448">
    <property type="entry name" value="Nucleotide-diphospho-sugar transferases"/>
    <property type="match status" value="1"/>
</dbReference>
<dbReference type="Pfam" id="PF13733">
    <property type="entry name" value="Glyco_transf_7N"/>
    <property type="match status" value="1"/>
</dbReference>
<keyword evidence="5" id="KW-0808">Transferase</keyword>
<dbReference type="RefSeq" id="WP_152809833.1">
    <property type="nucleotide sequence ID" value="NZ_WHNW01000004.1"/>
</dbReference>
<evidence type="ECO:0000256" key="1">
    <source>
        <dbReference type="ARBA" id="ARBA00004606"/>
    </source>
</evidence>
<keyword evidence="10" id="KW-0325">Glycoprotein</keyword>
<protein>
    <submittedName>
        <fullName evidence="13">Uncharacterized protein</fullName>
    </submittedName>
</protein>
<dbReference type="InterPro" id="IPR027995">
    <property type="entry name" value="Galactosyl_T_N"/>
</dbReference>
<dbReference type="Gene3D" id="3.90.550.10">
    <property type="entry name" value="Spore Coat Polysaccharide Biosynthesis Protein SpsA, Chain A"/>
    <property type="match status" value="1"/>
</dbReference>
<evidence type="ECO:0000256" key="7">
    <source>
        <dbReference type="ARBA" id="ARBA00022968"/>
    </source>
</evidence>
<comment type="similarity">
    <text evidence="3">Belongs to the glycosyltransferase 7 family.</text>
</comment>